<evidence type="ECO:0000256" key="1">
    <source>
        <dbReference type="ARBA" id="ARBA00009437"/>
    </source>
</evidence>
<dbReference type="PANTHER" id="PTHR30537:SF5">
    <property type="entry name" value="HTH-TYPE TRANSCRIPTIONAL ACTIVATOR TTDR-RELATED"/>
    <property type="match status" value="1"/>
</dbReference>
<dbReference type="RefSeq" id="WP_051672473.1">
    <property type="nucleotide sequence ID" value="NZ_CADFFX010000022.1"/>
</dbReference>
<evidence type="ECO:0000313" key="7">
    <source>
        <dbReference type="Proteomes" id="UP000027466"/>
    </source>
</evidence>
<gene>
    <name evidence="6" type="ORF">BG61_09205</name>
</gene>
<reference evidence="6 7" key="1">
    <citation type="submission" date="2014-03" db="EMBL/GenBank/DDBJ databases">
        <title>Draft Genome Sequences of Four Burkholderia Strains.</title>
        <authorList>
            <person name="Liu X.Y."/>
            <person name="Li C.X."/>
            <person name="Xu J.H."/>
        </authorList>
    </citation>
    <scope>NUCLEOTIDE SEQUENCE [LARGE SCALE GENOMIC DNA]</scope>
    <source>
        <strain evidence="6 7">DSM 50014</strain>
    </source>
</reference>
<protein>
    <submittedName>
        <fullName evidence="6">Transcriptional regulator</fullName>
    </submittedName>
</protein>
<evidence type="ECO:0000313" key="6">
    <source>
        <dbReference type="EMBL" id="KDR42506.1"/>
    </source>
</evidence>
<dbReference type="Gene3D" id="1.10.10.10">
    <property type="entry name" value="Winged helix-like DNA-binding domain superfamily/Winged helix DNA-binding domain"/>
    <property type="match status" value="1"/>
</dbReference>
<dbReference type="GO" id="GO:0003700">
    <property type="term" value="F:DNA-binding transcription factor activity"/>
    <property type="evidence" value="ECO:0007669"/>
    <property type="project" value="InterPro"/>
</dbReference>
<dbReference type="GO" id="GO:0043565">
    <property type="term" value="F:sequence-specific DNA binding"/>
    <property type="evidence" value="ECO:0007669"/>
    <property type="project" value="TreeGrafter"/>
</dbReference>
<dbReference type="InterPro" id="IPR058163">
    <property type="entry name" value="LysR-type_TF_proteobact-type"/>
</dbReference>
<feature type="domain" description="HTH lysR-type" evidence="5">
    <location>
        <begin position="10"/>
        <end position="61"/>
    </location>
</feature>
<dbReference type="InterPro" id="IPR005119">
    <property type="entry name" value="LysR_subst-bd"/>
</dbReference>
<dbReference type="GO" id="GO:0006351">
    <property type="term" value="P:DNA-templated transcription"/>
    <property type="evidence" value="ECO:0007669"/>
    <property type="project" value="TreeGrafter"/>
</dbReference>
<keyword evidence="7" id="KW-1185">Reference proteome</keyword>
<dbReference type="Gene3D" id="3.40.190.290">
    <property type="match status" value="1"/>
</dbReference>
<dbReference type="Proteomes" id="UP000027466">
    <property type="component" value="Unassembled WGS sequence"/>
</dbReference>
<dbReference type="STRING" id="60547.GCA_000751215_05420"/>
<sequence>MNNMGLFEAETFLAVAECGGFGVAARELGVTQSTISRRIATLEARLGVRLIERTTRHVALTDAGLSYASELHDILLRLRDADARAQRGTAEPEGLIRITMPTALGRASVVPALARVARRYPKLRFELDLSDRYVDLSEGTYDIAVRTSTTPQSGIREERIASFGRCLCASPDYLETHGTITELSQLGAHDCLALRTYAPRTTWQVIWRGEPAELRLTPRMTVSDVYALLDLCGSGLGVAVLPMYAANAPIANGSLVNAAPGLSFEDLDVFAAYARDRAKLPKVAAVLDELRRIGSGQEPAHLVSAERSP</sequence>
<comment type="caution">
    <text evidence="6">The sequence shown here is derived from an EMBL/GenBank/DDBJ whole genome shotgun (WGS) entry which is preliminary data.</text>
</comment>
<evidence type="ECO:0000256" key="3">
    <source>
        <dbReference type="ARBA" id="ARBA00023125"/>
    </source>
</evidence>
<dbReference type="Pfam" id="PF00126">
    <property type="entry name" value="HTH_1"/>
    <property type="match status" value="1"/>
</dbReference>
<comment type="similarity">
    <text evidence="1">Belongs to the LysR transcriptional regulatory family.</text>
</comment>
<keyword evidence="2" id="KW-0805">Transcription regulation</keyword>
<dbReference type="Pfam" id="PF03466">
    <property type="entry name" value="LysR_substrate"/>
    <property type="match status" value="1"/>
</dbReference>
<dbReference type="InterPro" id="IPR036388">
    <property type="entry name" value="WH-like_DNA-bd_sf"/>
</dbReference>
<keyword evidence="3" id="KW-0238">DNA-binding</keyword>
<organism evidence="6 7">
    <name type="scientific">Caballeronia glathei</name>
    <dbReference type="NCBI Taxonomy" id="60547"/>
    <lineage>
        <taxon>Bacteria</taxon>
        <taxon>Pseudomonadati</taxon>
        <taxon>Pseudomonadota</taxon>
        <taxon>Betaproteobacteria</taxon>
        <taxon>Burkholderiales</taxon>
        <taxon>Burkholderiaceae</taxon>
        <taxon>Caballeronia</taxon>
    </lineage>
</organism>
<dbReference type="PROSITE" id="PS50931">
    <property type="entry name" value="HTH_LYSR"/>
    <property type="match status" value="1"/>
</dbReference>
<dbReference type="SUPFAM" id="SSF46785">
    <property type="entry name" value="Winged helix' DNA-binding domain"/>
    <property type="match status" value="1"/>
</dbReference>
<dbReference type="InterPro" id="IPR036390">
    <property type="entry name" value="WH_DNA-bd_sf"/>
</dbReference>
<accession>A0A069PYL8</accession>
<evidence type="ECO:0000256" key="2">
    <source>
        <dbReference type="ARBA" id="ARBA00023015"/>
    </source>
</evidence>
<dbReference type="EMBL" id="JFHC01000016">
    <property type="protein sequence ID" value="KDR42506.1"/>
    <property type="molecule type" value="Genomic_DNA"/>
</dbReference>
<dbReference type="AlphaFoldDB" id="A0A069PYL8"/>
<dbReference type="FunFam" id="1.10.10.10:FF:000001">
    <property type="entry name" value="LysR family transcriptional regulator"/>
    <property type="match status" value="1"/>
</dbReference>
<evidence type="ECO:0000259" key="5">
    <source>
        <dbReference type="PROSITE" id="PS50931"/>
    </source>
</evidence>
<dbReference type="PRINTS" id="PR00039">
    <property type="entry name" value="HTHLYSR"/>
</dbReference>
<dbReference type="CDD" id="cd08422">
    <property type="entry name" value="PBP2_CrgA_like"/>
    <property type="match status" value="1"/>
</dbReference>
<keyword evidence="4" id="KW-0804">Transcription</keyword>
<dbReference type="SUPFAM" id="SSF53850">
    <property type="entry name" value="Periplasmic binding protein-like II"/>
    <property type="match status" value="1"/>
</dbReference>
<evidence type="ECO:0000256" key="4">
    <source>
        <dbReference type="ARBA" id="ARBA00023163"/>
    </source>
</evidence>
<dbReference type="PANTHER" id="PTHR30537">
    <property type="entry name" value="HTH-TYPE TRANSCRIPTIONAL REGULATOR"/>
    <property type="match status" value="1"/>
</dbReference>
<proteinExistence type="inferred from homology"/>
<name>A0A069PYL8_9BURK</name>
<dbReference type="InterPro" id="IPR000847">
    <property type="entry name" value="LysR_HTH_N"/>
</dbReference>